<dbReference type="EMBL" id="JANIEX010000216">
    <property type="protein sequence ID" value="KAJ3570835.1"/>
    <property type="molecule type" value="Genomic_DNA"/>
</dbReference>
<gene>
    <name evidence="4" type="ORF">NP233_g4138</name>
</gene>
<dbReference type="GO" id="GO:0015074">
    <property type="term" value="P:DNA integration"/>
    <property type="evidence" value="ECO:0007669"/>
    <property type="project" value="InterPro"/>
</dbReference>
<dbReference type="PROSITE" id="PS50994">
    <property type="entry name" value="INTEGRASE"/>
    <property type="match status" value="1"/>
</dbReference>
<dbReference type="InterPro" id="IPR012337">
    <property type="entry name" value="RNaseH-like_sf"/>
</dbReference>
<keyword evidence="5" id="KW-1185">Reference proteome</keyword>
<feature type="compositionally biased region" description="Low complexity" evidence="2">
    <location>
        <begin position="651"/>
        <end position="662"/>
    </location>
</feature>
<feature type="domain" description="Integrase catalytic" evidence="3">
    <location>
        <begin position="1"/>
        <end position="148"/>
    </location>
</feature>
<name>A0AAD5VXZ2_9AGAR</name>
<comment type="caution">
    <text evidence="4">The sequence shown here is derived from an EMBL/GenBank/DDBJ whole genome shotgun (WGS) entry which is preliminary data.</text>
</comment>
<dbReference type="Gene3D" id="3.30.420.10">
    <property type="entry name" value="Ribonuclease H-like superfamily/Ribonuclease H"/>
    <property type="match status" value="1"/>
</dbReference>
<feature type="compositionally biased region" description="Polar residues" evidence="2">
    <location>
        <begin position="739"/>
        <end position="754"/>
    </location>
</feature>
<dbReference type="GO" id="GO:0005634">
    <property type="term" value="C:nucleus"/>
    <property type="evidence" value="ECO:0007669"/>
    <property type="project" value="UniProtKB-ARBA"/>
</dbReference>
<dbReference type="SUPFAM" id="SSF53098">
    <property type="entry name" value="Ribonuclease H-like"/>
    <property type="match status" value="1"/>
</dbReference>
<dbReference type="InterPro" id="IPR001584">
    <property type="entry name" value="Integrase_cat-core"/>
</dbReference>
<dbReference type="Pfam" id="PF24626">
    <property type="entry name" value="SH3_Tf2-1"/>
    <property type="match status" value="1"/>
</dbReference>
<dbReference type="Proteomes" id="UP001213000">
    <property type="component" value="Unassembled WGS sequence"/>
</dbReference>
<organism evidence="4 5">
    <name type="scientific">Leucocoprinus birnbaumii</name>
    <dbReference type="NCBI Taxonomy" id="56174"/>
    <lineage>
        <taxon>Eukaryota</taxon>
        <taxon>Fungi</taxon>
        <taxon>Dikarya</taxon>
        <taxon>Basidiomycota</taxon>
        <taxon>Agaricomycotina</taxon>
        <taxon>Agaricomycetes</taxon>
        <taxon>Agaricomycetidae</taxon>
        <taxon>Agaricales</taxon>
        <taxon>Agaricineae</taxon>
        <taxon>Agaricaceae</taxon>
        <taxon>Leucocoprinus</taxon>
    </lineage>
</organism>
<proteinExistence type="predicted"/>
<feature type="compositionally biased region" description="Polar residues" evidence="2">
    <location>
        <begin position="593"/>
        <end position="606"/>
    </location>
</feature>
<evidence type="ECO:0000256" key="1">
    <source>
        <dbReference type="ARBA" id="ARBA00022884"/>
    </source>
</evidence>
<reference evidence="4" key="1">
    <citation type="submission" date="2022-07" db="EMBL/GenBank/DDBJ databases">
        <title>Genome Sequence of Leucocoprinus birnbaumii.</title>
        <authorList>
            <person name="Buettner E."/>
        </authorList>
    </citation>
    <scope>NUCLEOTIDE SEQUENCE</scope>
    <source>
        <strain evidence="4">VT141</strain>
    </source>
</reference>
<dbReference type="InterPro" id="IPR056924">
    <property type="entry name" value="SH3_Tf2-1"/>
</dbReference>
<feature type="region of interest" description="Disordered" evidence="2">
    <location>
        <begin position="589"/>
        <end position="664"/>
    </location>
</feature>
<accession>A0AAD5VXZ2</accession>
<dbReference type="PANTHER" id="PTHR37984">
    <property type="entry name" value="PROTEIN CBG26694"/>
    <property type="match status" value="1"/>
</dbReference>
<keyword evidence="1" id="KW-0694">RNA-binding</keyword>
<feature type="compositionally biased region" description="Basic and acidic residues" evidence="2">
    <location>
        <begin position="767"/>
        <end position="776"/>
    </location>
</feature>
<dbReference type="GO" id="GO:0003723">
    <property type="term" value="F:RNA binding"/>
    <property type="evidence" value="ECO:0007669"/>
    <property type="project" value="UniProtKB-KW"/>
</dbReference>
<protein>
    <recommendedName>
        <fullName evidence="3">Integrase catalytic domain-containing protein</fullName>
    </recommendedName>
</protein>
<sequence>MPESKDRDATYDSITVIIDRLTGMIHLVPSRLNYNARQVAELIFREVYRLHGLPKSIISDRDTLFTSTFWQHLNELIGIKLHMSSAYHPESDGSTERANRTVVQMLRQCIAPDQKNWVTKLPAIEFAINSARSEVTGYAPFFLNYGRMPRSLIWNSPAQNEYPGVQIFAQNLKNAVIQAHDSILSHRIKETRTANRKRIPSPFHVGDLVYISTKNVSFPRGLARKLVPKFIGPYPIIRDFGNSSYKIGLSRNLCQRGVHDVFHSSLLRIHVPNDDRLFPGRLDTQVWDFGDSNQEWAVDRIRSHSGMKQSALFEILWKSGDVTWLPYEKIDHLTALEHYFEALGIDGIDQLEDNRAQRGPPPDEQITFSAIWIDTNLSDDTQKDAFVLTQLSLGPDSQSLPDLFPQHTYPKLLLFASLVLAVMGYNFRPPKWKLPLGFREGIALFSFIHYTDPAVWTILDLLTGGIIPFSAALLRLYIILDGKIRNLQPGQTLTHPVPVGYDDFVAIFNQHDTEFRLCYRESKDSAWIVPEGSRHIGKKILDLEPFSHAAPPIPNKFFETLGMTNDNGGVAEERVEGVARTLFHKLLGESDPMSASNTPQSSQTAGPSRPRSHHLPPQHYAKPYQRKRGHAHHHNSNGKASSNPGARYHQSSSAPPSSLDSPVIFPEDFAARSSTAGLDGIQAFDAPGAQPGSPLESLLLTDPFTFGSGSNSIIPDGDINMPSADASPQPVKSDPSDPTGLNPTNPIMLDNTNEPVDLEAPTTDPSSNEHDTSTSD</sequence>
<feature type="region of interest" description="Disordered" evidence="2">
    <location>
        <begin position="709"/>
        <end position="776"/>
    </location>
</feature>
<dbReference type="InterPro" id="IPR036397">
    <property type="entry name" value="RNaseH_sf"/>
</dbReference>
<dbReference type="InterPro" id="IPR050951">
    <property type="entry name" value="Retrovirus_Pol_polyprotein"/>
</dbReference>
<evidence type="ECO:0000259" key="3">
    <source>
        <dbReference type="PROSITE" id="PS50994"/>
    </source>
</evidence>
<feature type="compositionally biased region" description="Basic residues" evidence="2">
    <location>
        <begin position="624"/>
        <end position="636"/>
    </location>
</feature>
<evidence type="ECO:0000313" key="4">
    <source>
        <dbReference type="EMBL" id="KAJ3570835.1"/>
    </source>
</evidence>
<evidence type="ECO:0000256" key="2">
    <source>
        <dbReference type="SAM" id="MobiDB-lite"/>
    </source>
</evidence>
<evidence type="ECO:0000313" key="5">
    <source>
        <dbReference type="Proteomes" id="UP001213000"/>
    </source>
</evidence>
<dbReference type="AlphaFoldDB" id="A0AAD5VXZ2"/>
<dbReference type="PANTHER" id="PTHR37984:SF5">
    <property type="entry name" value="PROTEIN NYNRIN-LIKE"/>
    <property type="match status" value="1"/>
</dbReference>